<evidence type="ECO:0000313" key="4">
    <source>
        <dbReference type="Proteomes" id="UP000809440"/>
    </source>
</evidence>
<dbReference type="Pfam" id="PF13279">
    <property type="entry name" value="4HBT_2"/>
    <property type="match status" value="1"/>
</dbReference>
<evidence type="ECO:0000313" key="2">
    <source>
        <dbReference type="EMBL" id="MBM2418188.1"/>
    </source>
</evidence>
<keyword evidence="4" id="KW-1185">Reference proteome</keyword>
<dbReference type="EMBL" id="JAFBXF010000009">
    <property type="protein sequence ID" value="MBM2418188.1"/>
    <property type="molecule type" value="Genomic_DNA"/>
</dbReference>
<dbReference type="Proteomes" id="UP000809440">
    <property type="component" value="Unassembled WGS sequence"/>
</dbReference>
<evidence type="ECO:0000313" key="3">
    <source>
        <dbReference type="Proteomes" id="UP000755667"/>
    </source>
</evidence>
<dbReference type="AlphaFoldDB" id="A0A9Q2NTJ0"/>
<comment type="caution">
    <text evidence="1">The sequence shown here is derived from an EMBL/GenBank/DDBJ whole genome shotgun (WGS) entry which is preliminary data.</text>
</comment>
<accession>A0A9Q2NTJ0</accession>
<evidence type="ECO:0000313" key="1">
    <source>
        <dbReference type="EMBL" id="MBM2413519.1"/>
    </source>
</evidence>
<dbReference type="OrthoDB" id="7204167at2"/>
<reference evidence="1 4" key="1">
    <citation type="submission" date="2021-01" db="EMBL/GenBank/DDBJ databases">
        <title>Diatom-associated Roseobacters Show Island Model of Population Structure.</title>
        <authorList>
            <person name="Qu L."/>
            <person name="Feng X."/>
            <person name="Chen Y."/>
            <person name="Li L."/>
            <person name="Wang X."/>
            <person name="Hu Z."/>
            <person name="Wang H."/>
            <person name="Luo H."/>
        </authorList>
    </citation>
    <scope>NUCLEOTIDE SEQUENCE</scope>
    <source>
        <strain evidence="2 4">CC28-63</strain>
        <strain evidence="1">CC28-69</strain>
    </source>
</reference>
<dbReference type="GeneID" id="62640350"/>
<dbReference type="InterPro" id="IPR029069">
    <property type="entry name" value="HotDog_dom_sf"/>
</dbReference>
<dbReference type="RefSeq" id="WP_085628620.1">
    <property type="nucleotide sequence ID" value="NZ_JAFBWU010000009.1"/>
</dbReference>
<dbReference type="Gene3D" id="3.10.129.10">
    <property type="entry name" value="Hotdog Thioesterase"/>
    <property type="match status" value="1"/>
</dbReference>
<dbReference type="SUPFAM" id="SSF54637">
    <property type="entry name" value="Thioesterase/thiol ester dehydrase-isomerase"/>
    <property type="match status" value="1"/>
</dbReference>
<dbReference type="Proteomes" id="UP000755667">
    <property type="component" value="Unassembled WGS sequence"/>
</dbReference>
<gene>
    <name evidence="1" type="ORF">JQX41_14485</name>
    <name evidence="2" type="ORF">JQX48_14495</name>
</gene>
<dbReference type="EMBL" id="JAFBXE010000009">
    <property type="protein sequence ID" value="MBM2413519.1"/>
    <property type="molecule type" value="Genomic_DNA"/>
</dbReference>
<protein>
    <submittedName>
        <fullName evidence="1">Acyl-CoA thioesterase</fullName>
    </submittedName>
</protein>
<sequence>MTEPAFAKDQKVLFRHCDPAGIVFFPRYFEMMNDLVEAFFDEALDYPFEQILKTEGIPTAQIETRFVRPSYHGDRLRLSLWVLRLRNASLTYRMTATCGDELRFETRATLVHVDGSGRSSPWPEALSTLLKTKEAPDDA</sequence>
<proteinExistence type="predicted"/>
<organism evidence="1 3">
    <name type="scientific">Marivita cryptomonadis</name>
    <dbReference type="NCBI Taxonomy" id="505252"/>
    <lineage>
        <taxon>Bacteria</taxon>
        <taxon>Pseudomonadati</taxon>
        <taxon>Pseudomonadota</taxon>
        <taxon>Alphaproteobacteria</taxon>
        <taxon>Rhodobacterales</taxon>
        <taxon>Roseobacteraceae</taxon>
        <taxon>Marivita</taxon>
    </lineage>
</organism>
<name>A0A9Q2NTJ0_9RHOB</name>
<dbReference type="CDD" id="cd00586">
    <property type="entry name" value="4HBT"/>
    <property type="match status" value="1"/>
</dbReference>